<dbReference type="RefSeq" id="WP_285636587.1">
    <property type="nucleotide sequence ID" value="NZ_BSTJ01000022.1"/>
</dbReference>
<dbReference type="InterPro" id="IPR009057">
    <property type="entry name" value="Homeodomain-like_sf"/>
</dbReference>
<dbReference type="InterPro" id="IPR001647">
    <property type="entry name" value="HTH_TetR"/>
</dbReference>
<feature type="DNA-binding region" description="H-T-H motif" evidence="2">
    <location>
        <begin position="37"/>
        <end position="56"/>
    </location>
</feature>
<dbReference type="Proteomes" id="UP001165135">
    <property type="component" value="Unassembled WGS sequence"/>
</dbReference>
<feature type="domain" description="HTH tetR-type" evidence="3">
    <location>
        <begin position="14"/>
        <end position="74"/>
    </location>
</feature>
<gene>
    <name evidence="4" type="ORF">Airi01_100060</name>
</gene>
<evidence type="ECO:0000256" key="1">
    <source>
        <dbReference type="ARBA" id="ARBA00023125"/>
    </source>
</evidence>
<reference evidence="4" key="1">
    <citation type="submission" date="2023-03" db="EMBL/GenBank/DDBJ databases">
        <title>Actinoallomurus iriomotensis NBRC 103681.</title>
        <authorList>
            <person name="Ichikawa N."/>
            <person name="Sato H."/>
            <person name="Tonouchi N."/>
        </authorList>
    </citation>
    <scope>NUCLEOTIDE SEQUENCE</scope>
    <source>
        <strain evidence="4">NBRC 103681</strain>
    </source>
</reference>
<dbReference type="EMBL" id="BSTJ01000022">
    <property type="protein sequence ID" value="GLY81739.1"/>
    <property type="molecule type" value="Genomic_DNA"/>
</dbReference>
<evidence type="ECO:0000259" key="3">
    <source>
        <dbReference type="PROSITE" id="PS50977"/>
    </source>
</evidence>
<dbReference type="InterPro" id="IPR050109">
    <property type="entry name" value="HTH-type_TetR-like_transc_reg"/>
</dbReference>
<accession>A0A9W6RTW2</accession>
<name>A0A9W6RTW2_9ACTN</name>
<evidence type="ECO:0000313" key="5">
    <source>
        <dbReference type="Proteomes" id="UP001165135"/>
    </source>
</evidence>
<keyword evidence="1 2" id="KW-0238">DNA-binding</keyword>
<dbReference type="Pfam" id="PF00440">
    <property type="entry name" value="TetR_N"/>
    <property type="match status" value="1"/>
</dbReference>
<dbReference type="PROSITE" id="PS50977">
    <property type="entry name" value="HTH_TETR_2"/>
    <property type="match status" value="1"/>
</dbReference>
<evidence type="ECO:0000313" key="4">
    <source>
        <dbReference type="EMBL" id="GLY81739.1"/>
    </source>
</evidence>
<dbReference type="GO" id="GO:0003700">
    <property type="term" value="F:DNA-binding transcription factor activity"/>
    <property type="evidence" value="ECO:0007669"/>
    <property type="project" value="TreeGrafter"/>
</dbReference>
<dbReference type="Gene3D" id="1.10.357.10">
    <property type="entry name" value="Tetracycline Repressor, domain 2"/>
    <property type="match status" value="1"/>
</dbReference>
<evidence type="ECO:0000256" key="2">
    <source>
        <dbReference type="PROSITE-ProRule" id="PRU00335"/>
    </source>
</evidence>
<comment type="caution">
    <text evidence="4">The sequence shown here is derived from an EMBL/GenBank/DDBJ whole genome shotgun (WGS) entry which is preliminary data.</text>
</comment>
<dbReference type="PANTHER" id="PTHR30055">
    <property type="entry name" value="HTH-TYPE TRANSCRIPTIONAL REGULATOR RUTR"/>
    <property type="match status" value="1"/>
</dbReference>
<sequence>MRKDRRPRRRLDVETRRADILRAAAGAFAAEPYDQVSVARVAAAADASEALVHRYFGSKSGLYREVVRAAVDELLRRQRAADVPAAAPYDRLAVSVRVYLDFVGEAPVGWAAPLRSPAGDVPEAAELRRRTREMYLALLRDLLTLPADPALDHALHGYLGFLDAACLSWVERGCPPAEREPLVAQVVGALRGALGQS</sequence>
<dbReference type="PANTHER" id="PTHR30055:SF174">
    <property type="entry name" value="TRANSCRIPTIONAL REGULATORY PROTEIN (PROBABLY TETR-FAMILY)-RELATED"/>
    <property type="match status" value="1"/>
</dbReference>
<dbReference type="GO" id="GO:0000976">
    <property type="term" value="F:transcription cis-regulatory region binding"/>
    <property type="evidence" value="ECO:0007669"/>
    <property type="project" value="TreeGrafter"/>
</dbReference>
<protein>
    <recommendedName>
        <fullName evidence="3">HTH tetR-type domain-containing protein</fullName>
    </recommendedName>
</protein>
<organism evidence="4 5">
    <name type="scientific">Actinoallomurus iriomotensis</name>
    <dbReference type="NCBI Taxonomy" id="478107"/>
    <lineage>
        <taxon>Bacteria</taxon>
        <taxon>Bacillati</taxon>
        <taxon>Actinomycetota</taxon>
        <taxon>Actinomycetes</taxon>
        <taxon>Streptosporangiales</taxon>
        <taxon>Thermomonosporaceae</taxon>
        <taxon>Actinoallomurus</taxon>
    </lineage>
</organism>
<dbReference type="AlphaFoldDB" id="A0A9W6RTW2"/>
<dbReference type="SUPFAM" id="SSF46689">
    <property type="entry name" value="Homeodomain-like"/>
    <property type="match status" value="1"/>
</dbReference>
<proteinExistence type="predicted"/>